<dbReference type="EMBL" id="WUAV01000002">
    <property type="protein sequence ID" value="KAF1765477.1"/>
    <property type="molecule type" value="Genomic_DNA"/>
</dbReference>
<dbReference type="CTD" id="78774087"/>
<comment type="caution">
    <text evidence="1">The sequence shown here is derived from an EMBL/GenBank/DDBJ whole genome shotgun (WGS) entry which is preliminary data.</text>
</comment>
<evidence type="ECO:0000313" key="1">
    <source>
        <dbReference type="EMBL" id="KAF1765477.1"/>
    </source>
</evidence>
<name>A0A6A5HED7_CAERE</name>
<evidence type="ECO:0000313" key="2">
    <source>
        <dbReference type="Proteomes" id="UP000483820"/>
    </source>
</evidence>
<dbReference type="Proteomes" id="UP000483820">
    <property type="component" value="Chromosome II"/>
</dbReference>
<dbReference type="KEGG" id="crq:GCK72_005429"/>
<proteinExistence type="predicted"/>
<dbReference type="GeneID" id="78774087"/>
<sequence>MNRTLLQCNDQKISDDGDGHLIQLSPRDDDHHRTFFSLPCHGFCFGHDDHDFYFFPSYHDDFLSLHCGLYGHDLYVHGVRHQNLDVDDVCRWSHLGHHDDHGFFAHDGHNLNHDDDDVCLHDLQVPCYDLDGHDHDDLLQSSDDLYVNPSSQRFDPGVFPQIYFLLLSRPYVSQLYHLLVSHDDRSFSPSDSSLILHHSFSSSFWVAQRRSQIQMMNQMNQKSCLQNQRSPTSQMNLKNLKMSPSYSVLPSARPAFLSFS</sequence>
<gene>
    <name evidence="1" type="ORF">GCK72_005429</name>
</gene>
<accession>A0A6A5HED7</accession>
<reference evidence="1 2" key="1">
    <citation type="submission" date="2019-12" db="EMBL/GenBank/DDBJ databases">
        <title>Chromosome-level assembly of the Caenorhabditis remanei genome.</title>
        <authorList>
            <person name="Teterina A.A."/>
            <person name="Willis J.H."/>
            <person name="Phillips P.C."/>
        </authorList>
    </citation>
    <scope>NUCLEOTIDE SEQUENCE [LARGE SCALE GENOMIC DNA]</scope>
    <source>
        <strain evidence="1 2">PX506</strain>
        <tissue evidence="1">Whole organism</tissue>
    </source>
</reference>
<organism evidence="1 2">
    <name type="scientific">Caenorhabditis remanei</name>
    <name type="common">Caenorhabditis vulgaris</name>
    <dbReference type="NCBI Taxonomy" id="31234"/>
    <lineage>
        <taxon>Eukaryota</taxon>
        <taxon>Metazoa</taxon>
        <taxon>Ecdysozoa</taxon>
        <taxon>Nematoda</taxon>
        <taxon>Chromadorea</taxon>
        <taxon>Rhabditida</taxon>
        <taxon>Rhabditina</taxon>
        <taxon>Rhabditomorpha</taxon>
        <taxon>Rhabditoidea</taxon>
        <taxon>Rhabditidae</taxon>
        <taxon>Peloderinae</taxon>
        <taxon>Caenorhabditis</taxon>
    </lineage>
</organism>
<dbReference type="RefSeq" id="XP_053589372.1">
    <property type="nucleotide sequence ID" value="XM_053725178.1"/>
</dbReference>
<dbReference type="AlphaFoldDB" id="A0A6A5HED7"/>
<protein>
    <submittedName>
        <fullName evidence="1">Uncharacterized protein</fullName>
    </submittedName>
</protein>